<comment type="caution">
    <text evidence="2">The sequence shown here is derived from an EMBL/GenBank/DDBJ whole genome shotgun (WGS) entry which is preliminary data.</text>
</comment>
<dbReference type="GO" id="GO:0003677">
    <property type="term" value="F:DNA binding"/>
    <property type="evidence" value="ECO:0007669"/>
    <property type="project" value="InterPro"/>
</dbReference>
<evidence type="ECO:0000259" key="1">
    <source>
        <dbReference type="PROSITE" id="PS50943"/>
    </source>
</evidence>
<dbReference type="SUPFAM" id="SSF47413">
    <property type="entry name" value="lambda repressor-like DNA-binding domains"/>
    <property type="match status" value="1"/>
</dbReference>
<dbReference type="PANTHER" id="PTHR40730:SF3">
    <property type="entry name" value="HTH CRO_C1-TYPE DOMAIN-CONTAINING PROTEIN"/>
    <property type="match status" value="1"/>
</dbReference>
<feature type="domain" description="HTH cro/C1-type" evidence="1">
    <location>
        <begin position="20"/>
        <end position="53"/>
    </location>
</feature>
<protein>
    <submittedName>
        <fullName evidence="2">Helix-turn-helix domain-containing protein</fullName>
    </submittedName>
</protein>
<name>A0A3R7VY29_9EURY</name>
<evidence type="ECO:0000313" key="3">
    <source>
        <dbReference type="Proteomes" id="UP000284763"/>
    </source>
</evidence>
<accession>A0A3R7VY29</accession>
<dbReference type="PANTHER" id="PTHR40730">
    <property type="entry name" value="TRANSCRIPTIONAL REGULATOR PROTEIN-LIKE PROTEIN"/>
    <property type="match status" value="1"/>
</dbReference>
<dbReference type="InterPro" id="IPR001387">
    <property type="entry name" value="Cro/C1-type_HTH"/>
</dbReference>
<dbReference type="Pfam" id="PF01381">
    <property type="entry name" value="HTH_3"/>
    <property type="match status" value="1"/>
</dbReference>
<gene>
    <name evidence="2" type="ORF">D5R95_05435</name>
</gene>
<proteinExistence type="predicted"/>
<evidence type="ECO:0000313" key="2">
    <source>
        <dbReference type="EMBL" id="RQD85111.1"/>
    </source>
</evidence>
<dbReference type="Proteomes" id="UP000284763">
    <property type="component" value="Unassembled WGS sequence"/>
</dbReference>
<dbReference type="RefSeq" id="WP_259134018.1">
    <property type="nucleotide sequence ID" value="NZ_JANUCS010000004.1"/>
</dbReference>
<dbReference type="Gene3D" id="1.10.260.40">
    <property type="entry name" value="lambda repressor-like DNA-binding domains"/>
    <property type="match status" value="1"/>
</dbReference>
<dbReference type="AlphaFoldDB" id="A0A3R7VY29"/>
<dbReference type="InterPro" id="IPR010982">
    <property type="entry name" value="Lambda_DNA-bd_dom_sf"/>
</dbReference>
<reference evidence="2 3" key="1">
    <citation type="submission" date="2018-08" db="EMBL/GenBank/DDBJ databases">
        <title>The metabolism and importance of syntrophic acetate oxidation coupled to methane or sulfide production in haloalkaline environments.</title>
        <authorList>
            <person name="Timmers P.H.A."/>
            <person name="Vavourakis C.D."/>
            <person name="Sorokin D.Y."/>
            <person name="Sinninghe Damste J.S."/>
            <person name="Muyzer G."/>
            <person name="Stams A.J.M."/>
            <person name="Plugge C.M."/>
        </authorList>
    </citation>
    <scope>NUCLEOTIDE SEQUENCE [LARGE SCALE GENOMIC DNA]</scope>
    <source>
        <strain evidence="2">MSAO_Arc3</strain>
    </source>
</reference>
<dbReference type="PROSITE" id="PS50943">
    <property type="entry name" value="HTH_CROC1"/>
    <property type="match status" value="1"/>
</dbReference>
<dbReference type="EMBL" id="QZAB01000340">
    <property type="protein sequence ID" value="RQD85111.1"/>
    <property type="molecule type" value="Genomic_DNA"/>
</dbReference>
<organism evidence="2 3">
    <name type="scientific">Methanosalsum natronophilum</name>
    <dbReference type="NCBI Taxonomy" id="768733"/>
    <lineage>
        <taxon>Archaea</taxon>
        <taxon>Methanobacteriati</taxon>
        <taxon>Methanobacteriota</taxon>
        <taxon>Stenosarchaea group</taxon>
        <taxon>Methanomicrobia</taxon>
        <taxon>Methanosarcinales</taxon>
        <taxon>Methanosarcinaceae</taxon>
        <taxon>Methanosalsum</taxon>
    </lineage>
</organism>
<sequence>MKMPCQTVVWDVLPAIKAAIVEELVNNGFSQQEIAKKLDTTPSAISQYISKKRGYRIVFEDNIRTSIRAIAEDMKADNVDNLEMRICDVCRQLRDEDNNNCNTILNIDSLSSTKNE</sequence>